<dbReference type="RefSeq" id="WP_143063376.1">
    <property type="nucleotide sequence ID" value="NZ_FOGQ01000001.1"/>
</dbReference>
<dbReference type="STRING" id="1121357.SAMN05661109_00076"/>
<dbReference type="AlphaFoldDB" id="A0A1H9NRQ4"/>
<dbReference type="Proteomes" id="UP000198929">
    <property type="component" value="Unassembled WGS sequence"/>
</dbReference>
<reference evidence="2" key="1">
    <citation type="submission" date="2016-10" db="EMBL/GenBank/DDBJ databases">
        <authorList>
            <person name="Varghese N."/>
            <person name="Submissions S."/>
        </authorList>
    </citation>
    <scope>NUCLEOTIDE SEQUENCE [LARGE SCALE GENOMIC DNA]</scope>
    <source>
        <strain evidence="2">DSM 20524</strain>
    </source>
</reference>
<name>A0A1H9NRQ4_9CORY</name>
<dbReference type="Pfam" id="PF10783">
    <property type="entry name" value="DUF2599"/>
    <property type="match status" value="1"/>
</dbReference>
<evidence type="ECO:0000313" key="2">
    <source>
        <dbReference type="Proteomes" id="UP000198929"/>
    </source>
</evidence>
<sequence length="68" mass="8314">MMHTEAGWREWINKYPAVTNKATLKQQYDCHVTLGTVGLPFTGTYNLERFRHNNRYWVWNVWSHRCNW</sequence>
<gene>
    <name evidence="1" type="ORF">SAMN05661109_00076</name>
</gene>
<evidence type="ECO:0000313" key="1">
    <source>
        <dbReference type="EMBL" id="SER38704.1"/>
    </source>
</evidence>
<dbReference type="EMBL" id="FOGQ01000001">
    <property type="protein sequence ID" value="SER38704.1"/>
    <property type="molecule type" value="Genomic_DNA"/>
</dbReference>
<proteinExistence type="predicted"/>
<organism evidence="1 2">
    <name type="scientific">Corynebacterium cystitidis DSM 20524</name>
    <dbReference type="NCBI Taxonomy" id="1121357"/>
    <lineage>
        <taxon>Bacteria</taxon>
        <taxon>Bacillati</taxon>
        <taxon>Actinomycetota</taxon>
        <taxon>Actinomycetes</taxon>
        <taxon>Mycobacteriales</taxon>
        <taxon>Corynebacteriaceae</taxon>
        <taxon>Corynebacterium</taxon>
    </lineage>
</organism>
<protein>
    <submittedName>
        <fullName evidence="1">Uncharacterized protein</fullName>
    </submittedName>
</protein>
<accession>A0A1H9NRQ4</accession>
<keyword evidence="2" id="KW-1185">Reference proteome</keyword>
<dbReference type="InterPro" id="IPR019719">
    <property type="entry name" value="DUF2599"/>
</dbReference>